<dbReference type="PANTHER" id="PTHR42790:SF1">
    <property type="entry name" value="AROMATIC AMINO ACID AMINOTRANSFERASE, HYPOTHETICAL (EUROFUNG)"/>
    <property type="match status" value="1"/>
</dbReference>
<dbReference type="Pfam" id="PF00155">
    <property type="entry name" value="Aminotran_1_2"/>
    <property type="match status" value="1"/>
</dbReference>
<evidence type="ECO:0000256" key="5">
    <source>
        <dbReference type="ARBA" id="ARBA00022898"/>
    </source>
</evidence>
<dbReference type="EMBL" id="JH921450">
    <property type="protein sequence ID" value="EKD13419.1"/>
    <property type="molecule type" value="Genomic_DNA"/>
</dbReference>
<comment type="similarity">
    <text evidence="2">Belongs to the class-I pyridoxal-phosphate-dependent aminotransferase family.</text>
</comment>
<dbReference type="OMA" id="QREGILC"/>
<reference evidence="7 8" key="1">
    <citation type="journal article" date="2012" name="BMC Genomics">
        <title>Sequencing the genome of Marssonina brunnea reveals fungus-poplar co-evolution.</title>
        <authorList>
            <person name="Zhu S."/>
            <person name="Cao Y.-Z."/>
            <person name="Jiang C."/>
            <person name="Tan B.-Y."/>
            <person name="Wang Z."/>
            <person name="Feng S."/>
            <person name="Zhang L."/>
            <person name="Su X.-H."/>
            <person name="Brejova B."/>
            <person name="Vinar T."/>
            <person name="Xu M."/>
            <person name="Wang M.-X."/>
            <person name="Zhang S.-G."/>
            <person name="Huang M.-R."/>
            <person name="Wu R."/>
            <person name="Zhou Y."/>
        </authorList>
    </citation>
    <scope>NUCLEOTIDE SEQUENCE [LARGE SCALE GENOMIC DNA]</scope>
    <source>
        <strain evidence="7 8">MB_m1</strain>
    </source>
</reference>
<dbReference type="AlphaFoldDB" id="K1XLQ6"/>
<name>K1XLQ6_MARBU</name>
<evidence type="ECO:0000256" key="4">
    <source>
        <dbReference type="ARBA" id="ARBA00022679"/>
    </source>
</evidence>
<dbReference type="InterPro" id="IPR050859">
    <property type="entry name" value="Class-I_PLP-dep_aminotransf"/>
</dbReference>
<dbReference type="GO" id="GO:1901605">
    <property type="term" value="P:alpha-amino acid metabolic process"/>
    <property type="evidence" value="ECO:0007669"/>
    <property type="project" value="TreeGrafter"/>
</dbReference>
<dbReference type="STRING" id="1072389.K1XLQ6"/>
<dbReference type="OrthoDB" id="691673at2759"/>
<evidence type="ECO:0000256" key="2">
    <source>
        <dbReference type="ARBA" id="ARBA00007441"/>
    </source>
</evidence>
<dbReference type="eggNOG" id="KOG0634">
    <property type="taxonomic scope" value="Eukaryota"/>
</dbReference>
<evidence type="ECO:0000256" key="3">
    <source>
        <dbReference type="ARBA" id="ARBA00022576"/>
    </source>
</evidence>
<dbReference type="Gene3D" id="3.40.640.10">
    <property type="entry name" value="Type I PLP-dependent aspartate aminotransferase-like (Major domain)"/>
    <property type="match status" value="1"/>
</dbReference>
<dbReference type="InParanoid" id="K1XLQ6"/>
<keyword evidence="8" id="KW-1185">Reference proteome</keyword>
<evidence type="ECO:0000256" key="1">
    <source>
        <dbReference type="ARBA" id="ARBA00001933"/>
    </source>
</evidence>
<keyword evidence="5" id="KW-0663">Pyridoxal phosphate</keyword>
<evidence type="ECO:0000313" key="8">
    <source>
        <dbReference type="Proteomes" id="UP000006753"/>
    </source>
</evidence>
<dbReference type="InterPro" id="IPR015424">
    <property type="entry name" value="PyrdxlP-dep_Trfase"/>
</dbReference>
<dbReference type="InterPro" id="IPR004839">
    <property type="entry name" value="Aminotransferase_I/II_large"/>
</dbReference>
<evidence type="ECO:0000313" key="7">
    <source>
        <dbReference type="EMBL" id="EKD13419.1"/>
    </source>
</evidence>
<keyword evidence="4 7" id="KW-0808">Transferase</keyword>
<keyword evidence="3 7" id="KW-0032">Aminotransferase</keyword>
<dbReference type="GeneID" id="18764437"/>
<dbReference type="GO" id="GO:0030170">
    <property type="term" value="F:pyridoxal phosphate binding"/>
    <property type="evidence" value="ECO:0007669"/>
    <property type="project" value="InterPro"/>
</dbReference>
<feature type="domain" description="Aminotransferase class I/classII large" evidence="6">
    <location>
        <begin position="212"/>
        <end position="419"/>
    </location>
</feature>
<accession>K1XLQ6</accession>
<evidence type="ECO:0000259" key="6">
    <source>
        <dbReference type="Pfam" id="PF00155"/>
    </source>
</evidence>
<sequence length="617" mass="68805">MADFEFVSKGVMGEVDSGLKPPLDLSHHFSRVTAARKESSVKKFYQYFQIPGIANLAGGLPNAKLFPFDTLEAQIAKPERWTPTPNDPNDPSQDLATKLQKATLKSDTDAGASTHITVPHESAVKDMMQKIDVTTALQYGTAQGYPPLFSFLRQFSRNVMHPNVPYAGGPEINLTVGSTDGMAKTLEAFTDVWSEERDWIRERPGMLCEAFAYMNALQSAAPRGVAIVPVTIDAEGMLPTGSGGLEDVLENWDESKGRRPHLMYTVTIGQNPTSGTLSVQRRKDLYAICSKYDVLIIEDDPYWYLQYPSAASLEAEARGLPPPSPQPIHQFAKKSGYPFIDSLVPSYLNIDTDGRVIRLDTFSKTVAPGCRVGWITAQPAIVERILRITECSTQQPSGFAQSMLSELIMGAQPTMAEFKTKSKGDQLSFTGWQTDGWVRWLAGLRGSYERRMNAMCAHLEDGRFLLKQKKPMRSADADWAVISKTKMYSFDWPRGGMFVWLHMHYDTHPLAGIVPGPKMSELLWIFLTTKPYLVLASPGAVFSPTEEIRAEKGWQYYRLCFAAVSEEEVEKSSKRFAEGVNAFWMIKDKKEMEGIEGSVDMEILESEVTNLGMMMAC</sequence>
<proteinExistence type="inferred from homology"/>
<dbReference type="KEGG" id="mbe:MBM_08502"/>
<dbReference type="HOGENOM" id="CLU_017584_0_5_1"/>
<protein>
    <submittedName>
        <fullName evidence="7">Aromatic amino acid aminotransferase</fullName>
    </submittedName>
</protein>
<dbReference type="InterPro" id="IPR015421">
    <property type="entry name" value="PyrdxlP-dep_Trfase_major"/>
</dbReference>
<dbReference type="RefSeq" id="XP_007296391.1">
    <property type="nucleotide sequence ID" value="XM_007296329.1"/>
</dbReference>
<dbReference type="CDD" id="cd00609">
    <property type="entry name" value="AAT_like"/>
    <property type="match status" value="1"/>
</dbReference>
<dbReference type="Proteomes" id="UP000006753">
    <property type="component" value="Unassembled WGS sequence"/>
</dbReference>
<organism evidence="7 8">
    <name type="scientific">Marssonina brunnea f. sp. multigermtubi (strain MB_m1)</name>
    <name type="common">Marssonina leaf spot fungus</name>
    <dbReference type="NCBI Taxonomy" id="1072389"/>
    <lineage>
        <taxon>Eukaryota</taxon>
        <taxon>Fungi</taxon>
        <taxon>Dikarya</taxon>
        <taxon>Ascomycota</taxon>
        <taxon>Pezizomycotina</taxon>
        <taxon>Leotiomycetes</taxon>
        <taxon>Helotiales</taxon>
        <taxon>Drepanopezizaceae</taxon>
        <taxon>Drepanopeziza</taxon>
    </lineage>
</organism>
<dbReference type="GO" id="GO:0008483">
    <property type="term" value="F:transaminase activity"/>
    <property type="evidence" value="ECO:0007669"/>
    <property type="project" value="UniProtKB-KW"/>
</dbReference>
<gene>
    <name evidence="7" type="ORF">MBM_08502</name>
</gene>
<dbReference type="PANTHER" id="PTHR42790">
    <property type="entry name" value="AMINOTRANSFERASE"/>
    <property type="match status" value="1"/>
</dbReference>
<dbReference type="SUPFAM" id="SSF53383">
    <property type="entry name" value="PLP-dependent transferases"/>
    <property type="match status" value="1"/>
</dbReference>
<comment type="cofactor">
    <cofactor evidence="1">
        <name>pyridoxal 5'-phosphate</name>
        <dbReference type="ChEBI" id="CHEBI:597326"/>
    </cofactor>
</comment>